<protein>
    <submittedName>
        <fullName evidence="2">Uncharacterized protein</fullName>
    </submittedName>
</protein>
<dbReference type="AlphaFoldDB" id="A0A2J7PVH7"/>
<feature type="compositionally biased region" description="Acidic residues" evidence="1">
    <location>
        <begin position="1"/>
        <end position="11"/>
    </location>
</feature>
<comment type="caution">
    <text evidence="2">The sequence shown here is derived from an EMBL/GenBank/DDBJ whole genome shotgun (WGS) entry which is preliminary data.</text>
</comment>
<evidence type="ECO:0000313" key="3">
    <source>
        <dbReference type="Proteomes" id="UP000235965"/>
    </source>
</evidence>
<dbReference type="InterPro" id="IPR019780">
    <property type="entry name" value="Germin_Mn-BS"/>
</dbReference>
<feature type="region of interest" description="Disordered" evidence="1">
    <location>
        <begin position="1"/>
        <end position="61"/>
    </location>
</feature>
<sequence length="61" mass="6775">MTEGSEFESQYDQEFSNLHDVLTSTGAQPLKWPGREADHSHPDSAEVKKYGSIHPLVDTSS</sequence>
<accession>A0A2J7PVH7</accession>
<dbReference type="InParanoid" id="A0A2J7PVH7"/>
<name>A0A2J7PVH7_9NEOP</name>
<dbReference type="EMBL" id="NEVH01020963">
    <property type="protein sequence ID" value="PNF20310.1"/>
    <property type="molecule type" value="Genomic_DNA"/>
</dbReference>
<evidence type="ECO:0000313" key="2">
    <source>
        <dbReference type="EMBL" id="PNF20310.1"/>
    </source>
</evidence>
<evidence type="ECO:0000256" key="1">
    <source>
        <dbReference type="SAM" id="MobiDB-lite"/>
    </source>
</evidence>
<keyword evidence="3" id="KW-1185">Reference proteome</keyword>
<dbReference type="GO" id="GO:0030145">
    <property type="term" value="F:manganese ion binding"/>
    <property type="evidence" value="ECO:0007669"/>
    <property type="project" value="InterPro"/>
</dbReference>
<dbReference type="Proteomes" id="UP000235965">
    <property type="component" value="Unassembled WGS sequence"/>
</dbReference>
<reference evidence="2 3" key="1">
    <citation type="submission" date="2017-12" db="EMBL/GenBank/DDBJ databases">
        <title>Hemimetabolous genomes reveal molecular basis of termite eusociality.</title>
        <authorList>
            <person name="Harrison M.C."/>
            <person name="Jongepier E."/>
            <person name="Robertson H.M."/>
            <person name="Arning N."/>
            <person name="Bitard-Feildel T."/>
            <person name="Chao H."/>
            <person name="Childers C.P."/>
            <person name="Dinh H."/>
            <person name="Doddapaneni H."/>
            <person name="Dugan S."/>
            <person name="Gowin J."/>
            <person name="Greiner C."/>
            <person name="Han Y."/>
            <person name="Hu H."/>
            <person name="Hughes D.S.T."/>
            <person name="Huylmans A.-K."/>
            <person name="Kemena C."/>
            <person name="Kremer L.P.M."/>
            <person name="Lee S.L."/>
            <person name="Lopez-Ezquerra A."/>
            <person name="Mallet L."/>
            <person name="Monroy-Kuhn J.M."/>
            <person name="Moser A."/>
            <person name="Murali S.C."/>
            <person name="Muzny D.M."/>
            <person name="Otani S."/>
            <person name="Piulachs M.-D."/>
            <person name="Poelchau M."/>
            <person name="Qu J."/>
            <person name="Schaub F."/>
            <person name="Wada-Katsumata A."/>
            <person name="Worley K.C."/>
            <person name="Xie Q."/>
            <person name="Ylla G."/>
            <person name="Poulsen M."/>
            <person name="Gibbs R.A."/>
            <person name="Schal C."/>
            <person name="Richards S."/>
            <person name="Belles X."/>
            <person name="Korb J."/>
            <person name="Bornberg-Bauer E."/>
        </authorList>
    </citation>
    <scope>NUCLEOTIDE SEQUENCE [LARGE SCALE GENOMIC DNA]</scope>
    <source>
        <tissue evidence="2">Whole body</tissue>
    </source>
</reference>
<gene>
    <name evidence="2" type="ORF">B7P43_G13695</name>
</gene>
<feature type="compositionally biased region" description="Polar residues" evidence="1">
    <location>
        <begin position="12"/>
        <end position="27"/>
    </location>
</feature>
<dbReference type="PROSITE" id="PS00725">
    <property type="entry name" value="GERMIN"/>
    <property type="match status" value="1"/>
</dbReference>
<organism evidence="2 3">
    <name type="scientific">Cryptotermes secundus</name>
    <dbReference type="NCBI Taxonomy" id="105785"/>
    <lineage>
        <taxon>Eukaryota</taxon>
        <taxon>Metazoa</taxon>
        <taxon>Ecdysozoa</taxon>
        <taxon>Arthropoda</taxon>
        <taxon>Hexapoda</taxon>
        <taxon>Insecta</taxon>
        <taxon>Pterygota</taxon>
        <taxon>Neoptera</taxon>
        <taxon>Polyneoptera</taxon>
        <taxon>Dictyoptera</taxon>
        <taxon>Blattodea</taxon>
        <taxon>Blattoidea</taxon>
        <taxon>Termitoidae</taxon>
        <taxon>Kalotermitidae</taxon>
        <taxon>Cryptotermitinae</taxon>
        <taxon>Cryptotermes</taxon>
    </lineage>
</organism>
<proteinExistence type="predicted"/>
<feature type="compositionally biased region" description="Basic and acidic residues" evidence="1">
    <location>
        <begin position="33"/>
        <end position="49"/>
    </location>
</feature>